<evidence type="ECO:0000256" key="1">
    <source>
        <dbReference type="SAM" id="MobiDB-lite"/>
    </source>
</evidence>
<feature type="compositionally biased region" description="Basic and acidic residues" evidence="1">
    <location>
        <begin position="103"/>
        <end position="126"/>
    </location>
</feature>
<gene>
    <name evidence="2" type="ORF">NQ315_015802</name>
</gene>
<feature type="compositionally biased region" description="Basic and acidic residues" evidence="1">
    <location>
        <begin position="164"/>
        <end position="176"/>
    </location>
</feature>
<comment type="caution">
    <text evidence="2">The sequence shown here is derived from an EMBL/GenBank/DDBJ whole genome shotgun (WGS) entry which is preliminary data.</text>
</comment>
<feature type="compositionally biased region" description="Basic residues" evidence="1">
    <location>
        <begin position="154"/>
        <end position="163"/>
    </location>
</feature>
<dbReference type="EMBL" id="JANEYG010000012">
    <property type="protein sequence ID" value="KAJ8921006.1"/>
    <property type="molecule type" value="Genomic_DNA"/>
</dbReference>
<dbReference type="AlphaFoldDB" id="A0AAV8W4I8"/>
<feature type="region of interest" description="Disordered" evidence="1">
    <location>
        <begin position="93"/>
        <end position="176"/>
    </location>
</feature>
<accession>A0AAV8W4I8</accession>
<dbReference type="Proteomes" id="UP001159042">
    <property type="component" value="Unassembled WGS sequence"/>
</dbReference>
<evidence type="ECO:0000313" key="2">
    <source>
        <dbReference type="EMBL" id="KAJ8921006.1"/>
    </source>
</evidence>
<organism evidence="2 3">
    <name type="scientific">Exocentrus adspersus</name>
    <dbReference type="NCBI Taxonomy" id="1586481"/>
    <lineage>
        <taxon>Eukaryota</taxon>
        <taxon>Metazoa</taxon>
        <taxon>Ecdysozoa</taxon>
        <taxon>Arthropoda</taxon>
        <taxon>Hexapoda</taxon>
        <taxon>Insecta</taxon>
        <taxon>Pterygota</taxon>
        <taxon>Neoptera</taxon>
        <taxon>Endopterygota</taxon>
        <taxon>Coleoptera</taxon>
        <taxon>Polyphaga</taxon>
        <taxon>Cucujiformia</taxon>
        <taxon>Chrysomeloidea</taxon>
        <taxon>Cerambycidae</taxon>
        <taxon>Lamiinae</taxon>
        <taxon>Acanthocinini</taxon>
        <taxon>Exocentrus</taxon>
    </lineage>
</organism>
<name>A0AAV8W4I8_9CUCU</name>
<evidence type="ECO:0000313" key="3">
    <source>
        <dbReference type="Proteomes" id="UP001159042"/>
    </source>
</evidence>
<proteinExistence type="predicted"/>
<reference evidence="2 3" key="1">
    <citation type="journal article" date="2023" name="Insect Mol. Biol.">
        <title>Genome sequencing provides insights into the evolution of gene families encoding plant cell wall-degrading enzymes in longhorned beetles.</title>
        <authorList>
            <person name="Shin N.R."/>
            <person name="Okamura Y."/>
            <person name="Kirsch R."/>
            <person name="Pauchet Y."/>
        </authorList>
    </citation>
    <scope>NUCLEOTIDE SEQUENCE [LARGE SCALE GENOMIC DNA]</scope>
    <source>
        <strain evidence="2">EAD_L_NR</strain>
    </source>
</reference>
<feature type="compositionally biased region" description="Basic and acidic residues" evidence="1">
    <location>
        <begin position="143"/>
        <end position="153"/>
    </location>
</feature>
<sequence>MSGLKKPNKPLLKWSPAVPIRKPDNLISSHAKSHVSFKPSYENDPKENMNFLMSNEYMRMWFQEKGGYDKDTYTREQIIKDESKIKRRIIQRMMTYRRPPKNHFIDDYVDKKTGQDKLQDQKDQKMRSQKQMKFKPQCPSKSHSGDQIREAKSKSKQKNKTAKASKETDNESDECENKCEIVVQPVKCDCEDK</sequence>
<keyword evidence="3" id="KW-1185">Reference proteome</keyword>
<protein>
    <submittedName>
        <fullName evidence="2">Uncharacterized protein</fullName>
    </submittedName>
</protein>